<dbReference type="Pfam" id="PF06330">
    <property type="entry name" value="TRI5"/>
    <property type="match status" value="1"/>
</dbReference>
<dbReference type="SUPFAM" id="SSF48576">
    <property type="entry name" value="Terpenoid synthases"/>
    <property type="match status" value="1"/>
</dbReference>
<evidence type="ECO:0000256" key="3">
    <source>
        <dbReference type="SAM" id="MobiDB-lite"/>
    </source>
</evidence>
<evidence type="ECO:0000256" key="1">
    <source>
        <dbReference type="ARBA" id="ARBA00007946"/>
    </source>
</evidence>
<dbReference type="AlphaFoldDB" id="A0A423X0P2"/>
<evidence type="ECO:0000313" key="5">
    <source>
        <dbReference type="Proteomes" id="UP000285146"/>
    </source>
</evidence>
<sequence>MTNDDKQGSAVTSLGPSVDGEDAAITDQQKLADTLRPIYTQFIADLNLKEPFVLVEPDRFLAGLLEYAKGTGVAFPPNSHSFSCLMVGYSSAGNCFPNHPFEVKVWIGIFTWLATLCDDAASCHTVDDIQGLQERWLKGEKQPTAMTQAFADHVRKAYDYWEPLVANLIVSRAFEFLTSTALSARIEDWTPDKGGQNFPWYLRDKGGVGEAYAWFTFPKAKYPDMRVPIQAMADMNKIISLVNDVLSFYKEELNGDVDNYIHSQAAYNGIDIIESLKWTAKDAVDCARRIEQVLEGKGDYEKAWKQHSRGYIEMHLMRGRYRLWEVGIGSAPDSTEVISK</sequence>
<name>A0A423X0P2_9PEZI</name>
<dbReference type="GO" id="GO:0016838">
    <property type="term" value="F:carbon-oxygen lyase activity, acting on phosphates"/>
    <property type="evidence" value="ECO:0007669"/>
    <property type="project" value="InterPro"/>
</dbReference>
<dbReference type="InParanoid" id="A0A423X0P2"/>
<organism evidence="4 5">
    <name type="scientific">Cytospora leucostoma</name>
    <dbReference type="NCBI Taxonomy" id="1230097"/>
    <lineage>
        <taxon>Eukaryota</taxon>
        <taxon>Fungi</taxon>
        <taxon>Dikarya</taxon>
        <taxon>Ascomycota</taxon>
        <taxon>Pezizomycotina</taxon>
        <taxon>Sordariomycetes</taxon>
        <taxon>Sordariomycetidae</taxon>
        <taxon>Diaporthales</taxon>
        <taxon>Cytosporaceae</taxon>
        <taxon>Cytospora</taxon>
    </lineage>
</organism>
<keyword evidence="5" id="KW-1185">Reference proteome</keyword>
<dbReference type="InterPro" id="IPR008949">
    <property type="entry name" value="Isoprenoid_synthase_dom_sf"/>
</dbReference>
<gene>
    <name evidence="4" type="ORF">VPNG_05854</name>
</gene>
<evidence type="ECO:0000256" key="2">
    <source>
        <dbReference type="ARBA" id="ARBA00023239"/>
    </source>
</evidence>
<dbReference type="Proteomes" id="UP000285146">
    <property type="component" value="Unassembled WGS sequence"/>
</dbReference>
<accession>A0A423X0P2</accession>
<keyword evidence="2" id="KW-0456">Lyase</keyword>
<dbReference type="InterPro" id="IPR024652">
    <property type="entry name" value="Trichodiene_synth"/>
</dbReference>
<dbReference type="OrthoDB" id="2998174at2759"/>
<dbReference type="SFLD" id="SFLDS00005">
    <property type="entry name" value="Isoprenoid_Synthase_Type_I"/>
    <property type="match status" value="1"/>
</dbReference>
<evidence type="ECO:0000313" key="4">
    <source>
        <dbReference type="EMBL" id="ROW09327.1"/>
    </source>
</evidence>
<dbReference type="SFLD" id="SFLDG01021">
    <property type="entry name" value="Trichodiene_Synthase_Like"/>
    <property type="match status" value="1"/>
</dbReference>
<protein>
    <recommendedName>
        <fullName evidence="6">Terpene synthase</fullName>
    </recommendedName>
</protein>
<dbReference type="EMBL" id="LKEB01000031">
    <property type="protein sequence ID" value="ROW09327.1"/>
    <property type="molecule type" value="Genomic_DNA"/>
</dbReference>
<comment type="caution">
    <text evidence="4">The sequence shown here is derived from an EMBL/GenBank/DDBJ whole genome shotgun (WGS) entry which is preliminary data.</text>
</comment>
<proteinExistence type="inferred from homology"/>
<evidence type="ECO:0008006" key="6">
    <source>
        <dbReference type="Google" id="ProtNLM"/>
    </source>
</evidence>
<dbReference type="STRING" id="1230097.A0A423X0P2"/>
<dbReference type="Gene3D" id="1.10.600.10">
    <property type="entry name" value="Farnesyl Diphosphate Synthase"/>
    <property type="match status" value="1"/>
</dbReference>
<feature type="region of interest" description="Disordered" evidence="3">
    <location>
        <begin position="1"/>
        <end position="20"/>
    </location>
</feature>
<comment type="similarity">
    <text evidence="1">Belongs to the trichodiene synthase family.</text>
</comment>
<reference evidence="4 5" key="1">
    <citation type="submission" date="2015-09" db="EMBL/GenBank/DDBJ databases">
        <title>Host preference determinants of Valsa canker pathogens revealed by comparative genomics.</title>
        <authorList>
            <person name="Yin Z."/>
            <person name="Huang L."/>
        </authorList>
    </citation>
    <scope>NUCLEOTIDE SEQUENCE [LARGE SCALE GENOMIC DNA]</scope>
    <source>
        <strain evidence="4 5">SXYLt</strain>
    </source>
</reference>